<dbReference type="EMBL" id="JAUPFM010000021">
    <property type="protein sequence ID" value="KAK2817437.1"/>
    <property type="molecule type" value="Genomic_DNA"/>
</dbReference>
<accession>A0AA88IIW1</accession>
<dbReference type="Proteomes" id="UP001187415">
    <property type="component" value="Unassembled WGS sequence"/>
</dbReference>
<dbReference type="AlphaFoldDB" id="A0AA88IIW1"/>
<gene>
    <name evidence="1" type="ORF">Q5P01_025628</name>
</gene>
<sequence>MCGPGSSHLSRVRSRRPGLTSYCRTGSFLRLFPAVVLLPSPGHNSFICPMNVELEQEDAAGHYVQLMDG</sequence>
<name>A0AA88IIW1_CHASR</name>
<organism evidence="1 2">
    <name type="scientific">Channa striata</name>
    <name type="common">Snakehead murrel</name>
    <name type="synonym">Ophicephalus striatus</name>
    <dbReference type="NCBI Taxonomy" id="64152"/>
    <lineage>
        <taxon>Eukaryota</taxon>
        <taxon>Metazoa</taxon>
        <taxon>Chordata</taxon>
        <taxon>Craniata</taxon>
        <taxon>Vertebrata</taxon>
        <taxon>Euteleostomi</taxon>
        <taxon>Actinopterygii</taxon>
        <taxon>Neopterygii</taxon>
        <taxon>Teleostei</taxon>
        <taxon>Neoteleostei</taxon>
        <taxon>Acanthomorphata</taxon>
        <taxon>Anabantaria</taxon>
        <taxon>Anabantiformes</taxon>
        <taxon>Channoidei</taxon>
        <taxon>Channidae</taxon>
        <taxon>Channa</taxon>
    </lineage>
</organism>
<keyword evidence="2" id="KW-1185">Reference proteome</keyword>
<protein>
    <submittedName>
        <fullName evidence="1">Uncharacterized protein</fullName>
    </submittedName>
</protein>
<evidence type="ECO:0000313" key="1">
    <source>
        <dbReference type="EMBL" id="KAK2817437.1"/>
    </source>
</evidence>
<comment type="caution">
    <text evidence="1">The sequence shown here is derived from an EMBL/GenBank/DDBJ whole genome shotgun (WGS) entry which is preliminary data.</text>
</comment>
<evidence type="ECO:0000313" key="2">
    <source>
        <dbReference type="Proteomes" id="UP001187415"/>
    </source>
</evidence>
<reference evidence="1" key="1">
    <citation type="submission" date="2023-07" db="EMBL/GenBank/DDBJ databases">
        <title>Chromosome-level Genome Assembly of Striped Snakehead (Channa striata).</title>
        <authorList>
            <person name="Liu H."/>
        </authorList>
    </citation>
    <scope>NUCLEOTIDE SEQUENCE</scope>
    <source>
        <strain evidence="1">Gz</strain>
        <tissue evidence="1">Muscle</tissue>
    </source>
</reference>
<proteinExistence type="predicted"/>